<feature type="domain" description="Micro-fibrillar-associated protein 1 C-terminal" evidence="2">
    <location>
        <begin position="187"/>
        <end position="369"/>
    </location>
</feature>
<feature type="compositionally biased region" description="Basic residues" evidence="1">
    <location>
        <begin position="1"/>
        <end position="13"/>
    </location>
</feature>
<feature type="region of interest" description="Disordered" evidence="1">
    <location>
        <begin position="1"/>
        <end position="238"/>
    </location>
</feature>
<dbReference type="InterPro" id="IPR009730">
    <property type="entry name" value="MFAP1_C"/>
</dbReference>
<reference evidence="3 4" key="1">
    <citation type="submission" date="2023-03" db="EMBL/GenBank/DDBJ databases">
        <title>Mating type loci evolution in Malassezia.</title>
        <authorList>
            <person name="Coelho M.A."/>
        </authorList>
    </citation>
    <scope>NUCLEOTIDE SEQUENCE [LARGE SCALE GENOMIC DNA]</scope>
    <source>
        <strain evidence="3 4">CBS 9725</strain>
    </source>
</reference>
<feature type="compositionally biased region" description="Polar residues" evidence="1">
    <location>
        <begin position="111"/>
        <end position="127"/>
    </location>
</feature>
<accession>A0AAJ5YQL9</accession>
<proteinExistence type="predicted"/>
<evidence type="ECO:0000259" key="2">
    <source>
        <dbReference type="Pfam" id="PF06991"/>
    </source>
</evidence>
<evidence type="ECO:0000256" key="1">
    <source>
        <dbReference type="SAM" id="MobiDB-lite"/>
    </source>
</evidence>
<keyword evidence="4" id="KW-1185">Reference proteome</keyword>
<dbReference type="EMBL" id="CP119943">
    <property type="protein sequence ID" value="WFC98689.1"/>
    <property type="molecule type" value="Genomic_DNA"/>
</dbReference>
<feature type="region of interest" description="Disordered" evidence="1">
    <location>
        <begin position="284"/>
        <end position="333"/>
    </location>
</feature>
<sequence>MSGRMKRPGRYRPGKAPSVQEQSSSDEEGVNEDDRSVEAKPSLPSHTAIPAAQSAGITIQQGDEPVELPMQGSAQRNDPEEVEQQYQDQQEYDLDEYETDTDEDESLKQAAKSSQRPSTLGPQNSDAVSEIQDQDTRQASGFGTPTYSTRETTSSFLPVRQPPQSHTEPAQASDSESEQASDSGTESESESEPEPVMLKPVFVSRKNRSTAIEKPQHTTHEPDATQKARKQAAHDLAAEHVQRELREKKHEEAHYDVDDTDDIDPEGEFQAWRARELARIQRVQAQEDEQRAERAEVERRRMLPEKQRLAEDLAHARQTRQEKQRGSQGFLQKYHHKGAFYQDMDILHRDYSQQTESAVDKSALPKLMQPE</sequence>
<name>A0AAJ5YQL9_9BASI</name>
<feature type="compositionally biased region" description="Basic and acidic residues" evidence="1">
    <location>
        <begin position="288"/>
        <end position="325"/>
    </location>
</feature>
<dbReference type="Proteomes" id="UP001219567">
    <property type="component" value="Chromosome 1"/>
</dbReference>
<gene>
    <name evidence="3" type="ORF">MYAM1_001421</name>
</gene>
<dbReference type="Pfam" id="PF06991">
    <property type="entry name" value="MFAP1"/>
    <property type="match status" value="1"/>
</dbReference>
<dbReference type="PANTHER" id="PTHR15327">
    <property type="entry name" value="MICROFIBRIL-ASSOCIATED PROTEIN"/>
    <property type="match status" value="1"/>
</dbReference>
<feature type="compositionally biased region" description="Basic and acidic residues" evidence="1">
    <location>
        <begin position="214"/>
        <end position="238"/>
    </location>
</feature>
<organism evidence="3 4">
    <name type="scientific">Malassezia yamatoensis</name>
    <dbReference type="NCBI Taxonomy" id="253288"/>
    <lineage>
        <taxon>Eukaryota</taxon>
        <taxon>Fungi</taxon>
        <taxon>Dikarya</taxon>
        <taxon>Basidiomycota</taxon>
        <taxon>Ustilaginomycotina</taxon>
        <taxon>Malasseziomycetes</taxon>
        <taxon>Malasseziales</taxon>
        <taxon>Malasseziaceae</taxon>
        <taxon>Malassezia</taxon>
    </lineage>
</organism>
<feature type="compositionally biased region" description="Polar residues" evidence="1">
    <location>
        <begin position="137"/>
        <end position="168"/>
    </location>
</feature>
<dbReference type="InterPro" id="IPR033194">
    <property type="entry name" value="MFAP1"/>
</dbReference>
<evidence type="ECO:0000313" key="3">
    <source>
        <dbReference type="EMBL" id="WFC98689.1"/>
    </source>
</evidence>
<protein>
    <recommendedName>
        <fullName evidence="2">Micro-fibrillar-associated protein 1 C-terminal domain-containing protein</fullName>
    </recommendedName>
</protein>
<dbReference type="AlphaFoldDB" id="A0AAJ5YQL9"/>
<evidence type="ECO:0000313" key="4">
    <source>
        <dbReference type="Proteomes" id="UP001219567"/>
    </source>
</evidence>
<feature type="compositionally biased region" description="Acidic residues" evidence="1">
    <location>
        <begin position="90"/>
        <end position="105"/>
    </location>
</feature>
<feature type="region of interest" description="Disordered" evidence="1">
    <location>
        <begin position="352"/>
        <end position="371"/>
    </location>
</feature>
<feature type="compositionally biased region" description="Acidic residues" evidence="1">
    <location>
        <begin position="175"/>
        <end position="193"/>
    </location>
</feature>